<dbReference type="InterPro" id="IPR011075">
    <property type="entry name" value="TetR_C"/>
</dbReference>
<dbReference type="Pfam" id="PF00440">
    <property type="entry name" value="TetR_N"/>
    <property type="match status" value="1"/>
</dbReference>
<reference evidence="7" key="1">
    <citation type="submission" date="2020-07" db="EMBL/GenBank/DDBJ databases">
        <authorList>
            <person name="Pettersson B.M.F."/>
            <person name="Behra P.R.K."/>
            <person name="Ramesh M."/>
            <person name="Das S."/>
            <person name="Dasgupta S."/>
            <person name="Kirsebom L.A."/>
        </authorList>
    </citation>
    <scope>NUCLEOTIDE SEQUENCE</scope>
    <source>
        <strain evidence="7">DSM 44242</strain>
    </source>
</reference>
<organism evidence="7 9">
    <name type="scientific">Mycolicibacterium porcinum</name>
    <dbReference type="NCBI Taxonomy" id="39693"/>
    <lineage>
        <taxon>Bacteria</taxon>
        <taxon>Bacillati</taxon>
        <taxon>Actinomycetota</taxon>
        <taxon>Actinomycetes</taxon>
        <taxon>Mycobacteriales</taxon>
        <taxon>Mycobacteriaceae</taxon>
        <taxon>Mycolicibacterium</taxon>
    </lineage>
</organism>
<dbReference type="PROSITE" id="PS50977">
    <property type="entry name" value="HTH_TETR_2"/>
    <property type="match status" value="1"/>
</dbReference>
<sequence>MESRSAGTRHRRQGSRPDPSIDEAVLSTTRRLLVQRGYAATSIDLIATTAGVSRPTIYRRWKSKALLVHEAVFPDLDPAAPSDDLATEITRLCRGAYLLFRDPAVRESIPGLLTDLRADSDTRRLMTERLDAAARTQLASLVTDAASQGQARRQVDIDTIMDAIGGAAMYALCVRGIDDTDHAVERAATDLADLILRGLLDHSGG</sequence>
<protein>
    <submittedName>
        <fullName evidence="8">Helix-turn-helix domain-containing protein</fullName>
    </submittedName>
    <submittedName>
        <fullName evidence="7">TetR/AcrR family transcriptional regulator</fullName>
    </submittedName>
</protein>
<dbReference type="SUPFAM" id="SSF48498">
    <property type="entry name" value="Tetracyclin repressor-like, C-terminal domain"/>
    <property type="match status" value="1"/>
</dbReference>
<evidence type="ECO:0000256" key="5">
    <source>
        <dbReference type="SAM" id="MobiDB-lite"/>
    </source>
</evidence>
<accession>A0AAW5SWY6</accession>
<feature type="domain" description="HTH tetR-type" evidence="6">
    <location>
        <begin position="19"/>
        <end position="79"/>
    </location>
</feature>
<keyword evidence="1" id="KW-0805">Transcription regulation</keyword>
<dbReference type="Gene3D" id="1.10.357.10">
    <property type="entry name" value="Tetracycline Repressor, domain 2"/>
    <property type="match status" value="1"/>
</dbReference>
<keyword evidence="3" id="KW-0804">Transcription</keyword>
<dbReference type="InterPro" id="IPR036271">
    <property type="entry name" value="Tet_transcr_reg_TetR-rel_C_sf"/>
</dbReference>
<dbReference type="PANTHER" id="PTHR30055">
    <property type="entry name" value="HTH-TYPE TRANSCRIPTIONAL REGULATOR RUTR"/>
    <property type="match status" value="1"/>
</dbReference>
<evidence type="ECO:0000313" key="8">
    <source>
        <dbReference type="EMBL" id="MEX3741366.1"/>
    </source>
</evidence>
<keyword evidence="2 4" id="KW-0238">DNA-binding</keyword>
<reference evidence="7" key="2">
    <citation type="journal article" date="2022" name="BMC Genomics">
        <title>Comparative genome analysis of mycobacteria focusing on tRNA and non-coding RNA.</title>
        <authorList>
            <person name="Behra P.R.K."/>
            <person name="Pettersson B.M.F."/>
            <person name="Ramesh M."/>
            <person name="Das S."/>
            <person name="Dasgupta S."/>
            <person name="Kirsebom L.A."/>
        </authorList>
    </citation>
    <scope>NUCLEOTIDE SEQUENCE</scope>
    <source>
        <strain evidence="7">DSM 44242</strain>
    </source>
</reference>
<evidence type="ECO:0000259" key="6">
    <source>
        <dbReference type="PROSITE" id="PS50977"/>
    </source>
</evidence>
<keyword evidence="10" id="KW-1185">Reference proteome</keyword>
<proteinExistence type="predicted"/>
<dbReference type="AlphaFoldDB" id="A0AAW5SWY6"/>
<dbReference type="Proteomes" id="UP001558474">
    <property type="component" value="Unassembled WGS sequence"/>
</dbReference>
<gene>
    <name evidence="8" type="ORF">ABFW12_24365</name>
    <name evidence="7" type="ORF">H5P34_05870</name>
</gene>
<evidence type="ECO:0000313" key="9">
    <source>
        <dbReference type="Proteomes" id="UP001141659"/>
    </source>
</evidence>
<evidence type="ECO:0000313" key="7">
    <source>
        <dbReference type="EMBL" id="MCV7387569.1"/>
    </source>
</evidence>
<dbReference type="SUPFAM" id="SSF46689">
    <property type="entry name" value="Homeodomain-like"/>
    <property type="match status" value="1"/>
</dbReference>
<dbReference type="RefSeq" id="WP_036449755.1">
    <property type="nucleotide sequence ID" value="NZ_JACKVC010000009.1"/>
</dbReference>
<dbReference type="InterPro" id="IPR023772">
    <property type="entry name" value="DNA-bd_HTH_TetR-type_CS"/>
</dbReference>
<dbReference type="EMBL" id="JBDLOU010000065">
    <property type="protein sequence ID" value="MEX3741366.1"/>
    <property type="molecule type" value="Genomic_DNA"/>
</dbReference>
<dbReference type="Proteomes" id="UP001141659">
    <property type="component" value="Unassembled WGS sequence"/>
</dbReference>
<evidence type="ECO:0000256" key="4">
    <source>
        <dbReference type="PROSITE-ProRule" id="PRU00335"/>
    </source>
</evidence>
<dbReference type="EMBL" id="JACKVC010000009">
    <property type="protein sequence ID" value="MCV7387569.1"/>
    <property type="molecule type" value="Genomic_DNA"/>
</dbReference>
<evidence type="ECO:0000256" key="1">
    <source>
        <dbReference type="ARBA" id="ARBA00023015"/>
    </source>
</evidence>
<dbReference type="GO" id="GO:0000976">
    <property type="term" value="F:transcription cis-regulatory region binding"/>
    <property type="evidence" value="ECO:0007669"/>
    <property type="project" value="TreeGrafter"/>
</dbReference>
<evidence type="ECO:0000256" key="2">
    <source>
        <dbReference type="ARBA" id="ARBA00023125"/>
    </source>
</evidence>
<name>A0AAW5SWY6_9MYCO</name>
<dbReference type="Gene3D" id="1.10.10.60">
    <property type="entry name" value="Homeodomain-like"/>
    <property type="match status" value="1"/>
</dbReference>
<dbReference type="InterPro" id="IPR009057">
    <property type="entry name" value="Homeodomain-like_sf"/>
</dbReference>
<feature type="region of interest" description="Disordered" evidence="5">
    <location>
        <begin position="1"/>
        <end position="22"/>
    </location>
</feature>
<dbReference type="GO" id="GO:0003700">
    <property type="term" value="F:DNA-binding transcription factor activity"/>
    <property type="evidence" value="ECO:0007669"/>
    <property type="project" value="TreeGrafter"/>
</dbReference>
<evidence type="ECO:0000256" key="3">
    <source>
        <dbReference type="ARBA" id="ARBA00023163"/>
    </source>
</evidence>
<dbReference type="Pfam" id="PF16859">
    <property type="entry name" value="TetR_C_11"/>
    <property type="match status" value="1"/>
</dbReference>
<dbReference type="InterPro" id="IPR050109">
    <property type="entry name" value="HTH-type_TetR-like_transc_reg"/>
</dbReference>
<dbReference type="PANTHER" id="PTHR30055:SF148">
    <property type="entry name" value="TETR-FAMILY TRANSCRIPTIONAL REGULATOR"/>
    <property type="match status" value="1"/>
</dbReference>
<dbReference type="PRINTS" id="PR00455">
    <property type="entry name" value="HTHTETR"/>
</dbReference>
<reference evidence="8 10" key="3">
    <citation type="submission" date="2024-04" db="EMBL/GenBank/DDBJ databases">
        <title>Genomic Markers of Mycobacteria.</title>
        <authorList>
            <person name="Soliman M.S."/>
            <person name="Elkholy A."/>
            <person name="Soliman N.S."/>
            <person name="Abbas A."/>
            <person name="Khayrat S."/>
            <person name="Shawky S."/>
        </authorList>
    </citation>
    <scope>NUCLEOTIDE SEQUENCE [LARGE SCALE GENOMIC DNA]</scope>
    <source>
        <strain evidence="8 10">Egy-CU-AM5</strain>
    </source>
</reference>
<dbReference type="InterPro" id="IPR001647">
    <property type="entry name" value="HTH_TetR"/>
</dbReference>
<comment type="caution">
    <text evidence="7">The sequence shown here is derived from an EMBL/GenBank/DDBJ whole genome shotgun (WGS) entry which is preliminary data.</text>
</comment>
<dbReference type="PROSITE" id="PS01081">
    <property type="entry name" value="HTH_TETR_1"/>
    <property type="match status" value="1"/>
</dbReference>
<evidence type="ECO:0000313" key="10">
    <source>
        <dbReference type="Proteomes" id="UP001558474"/>
    </source>
</evidence>
<feature type="DNA-binding region" description="H-T-H motif" evidence="4">
    <location>
        <begin position="42"/>
        <end position="61"/>
    </location>
</feature>